<dbReference type="EMBL" id="BAUT01000084">
    <property type="protein sequence ID" value="GAE28136.1"/>
    <property type="molecule type" value="Genomic_DNA"/>
</dbReference>
<evidence type="ECO:0000313" key="2">
    <source>
        <dbReference type="EMBL" id="GAE28136.1"/>
    </source>
</evidence>
<keyword evidence="1" id="KW-0812">Transmembrane</keyword>
<sequence>MEDRLIYYFQEYEHFAILISIGISIIVAVLGVIPSFFVTAANLIFFGFWMGTIISFVGEALGAS</sequence>
<feature type="transmembrane region" description="Helical" evidence="1">
    <location>
        <begin position="43"/>
        <end position="63"/>
    </location>
</feature>
<keyword evidence="3" id="KW-1185">Reference proteome</keyword>
<protein>
    <submittedName>
        <fullName evidence="2">Uncharacterized protein</fullName>
    </submittedName>
</protein>
<keyword evidence="1" id="KW-0472">Membrane</keyword>
<organism evidence="2 3">
    <name type="scientific">Halalkalibacter wakoensis JCM 9140</name>
    <dbReference type="NCBI Taxonomy" id="1236970"/>
    <lineage>
        <taxon>Bacteria</taxon>
        <taxon>Bacillati</taxon>
        <taxon>Bacillota</taxon>
        <taxon>Bacilli</taxon>
        <taxon>Bacillales</taxon>
        <taxon>Bacillaceae</taxon>
        <taxon>Halalkalibacter</taxon>
    </lineage>
</organism>
<accession>W4Q7S8</accession>
<proteinExistence type="predicted"/>
<name>W4Q7S8_9BACI</name>
<comment type="caution">
    <text evidence="2">The sequence shown here is derived from an EMBL/GenBank/DDBJ whole genome shotgun (WGS) entry which is preliminary data.</text>
</comment>
<dbReference type="STRING" id="1236970.JCM9140_4341"/>
<gene>
    <name evidence="2" type="ORF">JCM9140_4341</name>
</gene>
<dbReference type="Proteomes" id="UP000018890">
    <property type="component" value="Unassembled WGS sequence"/>
</dbReference>
<keyword evidence="1" id="KW-1133">Transmembrane helix</keyword>
<dbReference type="AlphaFoldDB" id="W4Q7S8"/>
<evidence type="ECO:0000256" key="1">
    <source>
        <dbReference type="SAM" id="Phobius"/>
    </source>
</evidence>
<reference evidence="2" key="1">
    <citation type="journal article" date="2014" name="Genome Announc.">
        <title>Draft Genome Sequences of Three Alkaliphilic Bacillus Strains, Bacillus wakoensis JCM 9140T, Bacillus akibai JCM 9157T, and Bacillus hemicellulosilyticus JCM 9152T.</title>
        <authorList>
            <person name="Yuki M."/>
            <person name="Oshima K."/>
            <person name="Suda W."/>
            <person name="Oshida Y."/>
            <person name="Kitamura K."/>
            <person name="Iida T."/>
            <person name="Hattori M."/>
            <person name="Ohkuma M."/>
        </authorList>
    </citation>
    <scope>NUCLEOTIDE SEQUENCE [LARGE SCALE GENOMIC DNA]</scope>
    <source>
        <strain evidence="2">JCM 9140</strain>
    </source>
</reference>
<evidence type="ECO:0000313" key="3">
    <source>
        <dbReference type="Proteomes" id="UP000018890"/>
    </source>
</evidence>
<feature type="transmembrane region" description="Helical" evidence="1">
    <location>
        <begin position="12"/>
        <end position="37"/>
    </location>
</feature>